<dbReference type="GO" id="GO:0016491">
    <property type="term" value="F:oxidoreductase activity"/>
    <property type="evidence" value="ECO:0007669"/>
    <property type="project" value="UniProtKB-KW"/>
</dbReference>
<comment type="caution">
    <text evidence="3">The sequence shown here is derived from an EMBL/GenBank/DDBJ whole genome shotgun (WGS) entry which is preliminary data.</text>
</comment>
<dbReference type="AlphaFoldDB" id="A0A428KE75"/>
<keyword evidence="1" id="KW-0560">Oxidoreductase</keyword>
<dbReference type="Pfam" id="PF00248">
    <property type="entry name" value="Aldo_ket_red"/>
    <property type="match status" value="1"/>
</dbReference>
<evidence type="ECO:0000313" key="4">
    <source>
        <dbReference type="Proteomes" id="UP000270291"/>
    </source>
</evidence>
<dbReference type="RefSeq" id="WP_125436938.1">
    <property type="nucleotide sequence ID" value="NZ_RWIU01000002.1"/>
</dbReference>
<feature type="domain" description="NADP-dependent oxidoreductase" evidence="2">
    <location>
        <begin position="18"/>
        <end position="323"/>
    </location>
</feature>
<protein>
    <submittedName>
        <fullName evidence="3">Aldo/keto reductase</fullName>
    </submittedName>
</protein>
<keyword evidence="4" id="KW-1185">Reference proteome</keyword>
<gene>
    <name evidence="3" type="ORF">EI293_09575</name>
</gene>
<dbReference type="PANTHER" id="PTHR43364:SF4">
    <property type="entry name" value="NAD(P)-LINKED OXIDOREDUCTASE SUPERFAMILY PROTEIN"/>
    <property type="match status" value="1"/>
</dbReference>
<dbReference type="Gene3D" id="3.20.20.100">
    <property type="entry name" value="NADP-dependent oxidoreductase domain"/>
    <property type="match status" value="1"/>
</dbReference>
<dbReference type="FunFam" id="3.20.20.100:FF:000004">
    <property type="entry name" value="Oxidoreductase, aldo/keto reductase"/>
    <property type="match status" value="1"/>
</dbReference>
<evidence type="ECO:0000313" key="3">
    <source>
        <dbReference type="EMBL" id="RSK44750.1"/>
    </source>
</evidence>
<dbReference type="EMBL" id="RWIU01000002">
    <property type="protein sequence ID" value="RSK44750.1"/>
    <property type="molecule type" value="Genomic_DNA"/>
</dbReference>
<dbReference type="GO" id="GO:0005829">
    <property type="term" value="C:cytosol"/>
    <property type="evidence" value="ECO:0007669"/>
    <property type="project" value="UniProtKB-ARBA"/>
</dbReference>
<dbReference type="InterPro" id="IPR023210">
    <property type="entry name" value="NADP_OxRdtase_dom"/>
</dbReference>
<name>A0A428KE75_9BACT</name>
<sequence length="353" mass="37936">MQLTDFRTLGRSGLVVSPLALGTMTFGTPRWGSSDEESAAIFRGYVEAGGNFIDTANVYAKGRSEELVGRYVAEGQLRDQLVLATKSGFHSGQPGNPHGGGNGRKNIHQALEASLRRLQTDYVDLYWLHVWDMVTPAEEVLQTLGDLVRAGKIRYFAFSDIPAWYATKAATLAAAHGIPGPIALQLEYSLVERSIEHEYMPAARECGLGITPWSPLAAGFLAGKYQRATGPGTKAQGEGRLAGPNPFQDSKFTDRNWQILAVLQAVAAELNRPPAQVALAWALAQPGITSLILGASQLTQLHTNLAALDLPLTPAHLQQLHEASAPAPAFPYAIFTPAVNRSVFGGASVQGWR</sequence>
<dbReference type="PANTHER" id="PTHR43364">
    <property type="entry name" value="NADH-SPECIFIC METHYLGLYOXAL REDUCTASE-RELATED"/>
    <property type="match status" value="1"/>
</dbReference>
<dbReference type="OrthoDB" id="9773828at2"/>
<evidence type="ECO:0000256" key="1">
    <source>
        <dbReference type="ARBA" id="ARBA00023002"/>
    </source>
</evidence>
<organism evidence="3 4">
    <name type="scientific">Hymenobacter perfusus</name>
    <dbReference type="NCBI Taxonomy" id="1236770"/>
    <lineage>
        <taxon>Bacteria</taxon>
        <taxon>Pseudomonadati</taxon>
        <taxon>Bacteroidota</taxon>
        <taxon>Cytophagia</taxon>
        <taxon>Cytophagales</taxon>
        <taxon>Hymenobacteraceae</taxon>
        <taxon>Hymenobacter</taxon>
    </lineage>
</organism>
<dbReference type="CDD" id="cd19080">
    <property type="entry name" value="AKR_AKR9A_9B"/>
    <property type="match status" value="1"/>
</dbReference>
<evidence type="ECO:0000259" key="2">
    <source>
        <dbReference type="Pfam" id="PF00248"/>
    </source>
</evidence>
<reference evidence="3 4" key="1">
    <citation type="submission" date="2018-12" db="EMBL/GenBank/DDBJ databases">
        <authorList>
            <person name="Feng G."/>
            <person name="Zhu H."/>
        </authorList>
    </citation>
    <scope>NUCLEOTIDE SEQUENCE [LARGE SCALE GENOMIC DNA]</scope>
    <source>
        <strain evidence="3 4">LMG 26000</strain>
    </source>
</reference>
<dbReference type="InterPro" id="IPR050523">
    <property type="entry name" value="AKR_Detox_Biosynth"/>
</dbReference>
<dbReference type="Proteomes" id="UP000270291">
    <property type="component" value="Unassembled WGS sequence"/>
</dbReference>
<accession>A0A428KE75</accession>
<proteinExistence type="predicted"/>
<dbReference type="SUPFAM" id="SSF51430">
    <property type="entry name" value="NAD(P)-linked oxidoreductase"/>
    <property type="match status" value="1"/>
</dbReference>
<dbReference type="InterPro" id="IPR036812">
    <property type="entry name" value="NAD(P)_OxRdtase_dom_sf"/>
</dbReference>